<dbReference type="InterPro" id="IPR013658">
    <property type="entry name" value="SGL"/>
</dbReference>
<dbReference type="SUPFAM" id="SSF63825">
    <property type="entry name" value="YWTD domain"/>
    <property type="match status" value="1"/>
</dbReference>
<feature type="region of interest" description="Disordered" evidence="1">
    <location>
        <begin position="180"/>
        <end position="328"/>
    </location>
</feature>
<reference evidence="4" key="1">
    <citation type="submission" date="2022-11" db="EMBL/GenBank/DDBJ databases">
        <title>Centuries of genome instability and evolution in soft-shell clam transmissible cancer (bioRxiv).</title>
        <authorList>
            <person name="Hart S.F.M."/>
            <person name="Yonemitsu M.A."/>
            <person name="Giersch R.M."/>
            <person name="Beal B.F."/>
            <person name="Arriagada G."/>
            <person name="Davis B.W."/>
            <person name="Ostrander E.A."/>
            <person name="Goff S.P."/>
            <person name="Metzger M.J."/>
        </authorList>
    </citation>
    <scope>NUCLEOTIDE SEQUENCE</scope>
    <source>
        <strain evidence="4">MELC-2E11</strain>
        <tissue evidence="4">Siphon/mantle</tissue>
    </source>
</reference>
<evidence type="ECO:0000313" key="5">
    <source>
        <dbReference type="Proteomes" id="UP001164746"/>
    </source>
</evidence>
<dbReference type="Pfam" id="PF14670">
    <property type="entry name" value="FXa_inhibition"/>
    <property type="match status" value="1"/>
</dbReference>
<evidence type="ECO:0000256" key="2">
    <source>
        <dbReference type="SAM" id="Phobius"/>
    </source>
</evidence>
<organism evidence="4 5">
    <name type="scientific">Mya arenaria</name>
    <name type="common">Soft-shell clam</name>
    <dbReference type="NCBI Taxonomy" id="6604"/>
    <lineage>
        <taxon>Eukaryota</taxon>
        <taxon>Metazoa</taxon>
        <taxon>Spiralia</taxon>
        <taxon>Lophotrochozoa</taxon>
        <taxon>Mollusca</taxon>
        <taxon>Bivalvia</taxon>
        <taxon>Autobranchia</taxon>
        <taxon>Heteroconchia</taxon>
        <taxon>Euheterodonta</taxon>
        <taxon>Imparidentia</taxon>
        <taxon>Neoheterodontei</taxon>
        <taxon>Myida</taxon>
        <taxon>Myoidea</taxon>
        <taxon>Myidae</taxon>
        <taxon>Mya</taxon>
    </lineage>
</organism>
<keyword evidence="5" id="KW-1185">Reference proteome</keyword>
<accession>A0ABY7FJC2</accession>
<sequence>MFWTDHGTTPGVLMRAKMDGSEMITLNDKMVWPNGIAISSKAKTVFVTDGNSDRIYACTFSGSCSVFHEDPGMQLMDIKLLDDNMFYSAWNKVYITRINIHTKEVVKFAENAELGRLGTIAVYSSSSAVPVTSSCSPNKGRANCSTLCLPSSIGYTCACADGVSLLPDGKTCSNVATSTTTTTLTTPTTTTTQTTSKTTTTVLTTTTTASTYTSRTTTSSLPRSDSTSRTTTSSLPRSDSTSRTTTSSLPRSDSTSRTTTRFPPRSDSTSRTTTSLPPRSDSTSRTTTSSLPRSDSTSRTTTSSLPRSNSTSRITTSLPPRSSTSLQGSPTAIVNVASMIPYIGVGAGGALVLIVAVVIVCAIIPVYGSLIINR</sequence>
<proteinExistence type="predicted"/>
<dbReference type="PANTHER" id="PTHR46513:SF13">
    <property type="entry name" value="EGF-LIKE DOMAIN-CONTAINING PROTEIN"/>
    <property type="match status" value="1"/>
</dbReference>
<keyword evidence="2" id="KW-1133">Transmembrane helix</keyword>
<protein>
    <submittedName>
        <fullName evidence="4">LRP6-like protein</fullName>
    </submittedName>
</protein>
<gene>
    <name evidence="4" type="ORF">MAR_016284</name>
</gene>
<dbReference type="InterPro" id="IPR011042">
    <property type="entry name" value="6-blade_b-propeller_TolB-like"/>
</dbReference>
<dbReference type="PANTHER" id="PTHR46513">
    <property type="entry name" value="VITELLOGENIN RECEPTOR-LIKE PROTEIN-RELATED-RELATED"/>
    <property type="match status" value="1"/>
</dbReference>
<dbReference type="Gene3D" id="2.120.10.30">
    <property type="entry name" value="TolB, C-terminal domain"/>
    <property type="match status" value="1"/>
</dbReference>
<keyword evidence="2" id="KW-0812">Transmembrane</keyword>
<feature type="compositionally biased region" description="Low complexity" evidence="1">
    <location>
        <begin position="180"/>
        <end position="326"/>
    </location>
</feature>
<keyword evidence="2" id="KW-0472">Membrane</keyword>
<dbReference type="EMBL" id="CP111023">
    <property type="protein sequence ID" value="WAR22310.1"/>
    <property type="molecule type" value="Genomic_DNA"/>
</dbReference>
<evidence type="ECO:0000259" key="3">
    <source>
        <dbReference type="Pfam" id="PF08450"/>
    </source>
</evidence>
<dbReference type="SUPFAM" id="SSF57196">
    <property type="entry name" value="EGF/Laminin"/>
    <property type="match status" value="1"/>
</dbReference>
<dbReference type="Pfam" id="PF08450">
    <property type="entry name" value="SGL"/>
    <property type="match status" value="1"/>
</dbReference>
<dbReference type="InterPro" id="IPR050778">
    <property type="entry name" value="Cueball_EGF_LRP_Nidogen"/>
</dbReference>
<feature type="domain" description="SMP-30/Gluconolactonase/LRE-like region" evidence="3">
    <location>
        <begin position="6"/>
        <end position="111"/>
    </location>
</feature>
<evidence type="ECO:0000313" key="4">
    <source>
        <dbReference type="EMBL" id="WAR22310.1"/>
    </source>
</evidence>
<evidence type="ECO:0000256" key="1">
    <source>
        <dbReference type="SAM" id="MobiDB-lite"/>
    </source>
</evidence>
<dbReference type="Proteomes" id="UP001164746">
    <property type="component" value="Chromosome 12"/>
</dbReference>
<name>A0ABY7FJC2_MYAAR</name>
<feature type="transmembrane region" description="Helical" evidence="2">
    <location>
        <begin position="339"/>
        <end position="372"/>
    </location>
</feature>